<dbReference type="InterPro" id="IPR010432">
    <property type="entry name" value="RDD"/>
</dbReference>
<keyword evidence="3 6" id="KW-0812">Transmembrane</keyword>
<evidence type="ECO:0000256" key="6">
    <source>
        <dbReference type="SAM" id="Phobius"/>
    </source>
</evidence>
<evidence type="ECO:0000256" key="3">
    <source>
        <dbReference type="ARBA" id="ARBA00022692"/>
    </source>
</evidence>
<accession>A0A517NV17</accession>
<dbReference type="GO" id="GO:0005886">
    <property type="term" value="C:plasma membrane"/>
    <property type="evidence" value="ECO:0007669"/>
    <property type="project" value="UniProtKB-SubCell"/>
</dbReference>
<sequence>MSDNPYASPQSSFEPIGNSVGGLAIDNMPVASQNKRLINFFVDNIMTQILSMAGGFVLGMAAAANAGGQLTPEEAGRLQLLGMLVGLIIMLIYFVGMEVATGATIGKLLTGTRVVNAGGGKASFGQIFGRTLARMIPFEPFSFLFGDKTTGWHDSLSGTRVIDTRG</sequence>
<name>A0A517NV17_9BACT</name>
<dbReference type="Proteomes" id="UP000319817">
    <property type="component" value="Chromosome"/>
</dbReference>
<dbReference type="PANTHER" id="PTHR36115:SF4">
    <property type="entry name" value="MEMBRANE PROTEIN"/>
    <property type="match status" value="1"/>
</dbReference>
<evidence type="ECO:0000313" key="9">
    <source>
        <dbReference type="Proteomes" id="UP000319817"/>
    </source>
</evidence>
<comment type="subcellular location">
    <subcellularLocation>
        <location evidence="1">Cell membrane</location>
        <topology evidence="1">Multi-pass membrane protein</topology>
    </subcellularLocation>
</comment>
<evidence type="ECO:0000256" key="4">
    <source>
        <dbReference type="ARBA" id="ARBA00022989"/>
    </source>
</evidence>
<keyword evidence="2" id="KW-1003">Cell membrane</keyword>
<dbReference type="AlphaFoldDB" id="A0A517NV17"/>
<dbReference type="PANTHER" id="PTHR36115">
    <property type="entry name" value="PROLINE-RICH ANTIGEN HOMOLOG-RELATED"/>
    <property type="match status" value="1"/>
</dbReference>
<feature type="domain" description="RDD" evidence="7">
    <location>
        <begin position="31"/>
        <end position="145"/>
    </location>
</feature>
<dbReference type="EMBL" id="CP036526">
    <property type="protein sequence ID" value="QDT10965.1"/>
    <property type="molecule type" value="Genomic_DNA"/>
</dbReference>
<organism evidence="8 9">
    <name type="scientific">Stieleria marina</name>
    <dbReference type="NCBI Taxonomy" id="1930275"/>
    <lineage>
        <taxon>Bacteria</taxon>
        <taxon>Pseudomonadati</taxon>
        <taxon>Planctomycetota</taxon>
        <taxon>Planctomycetia</taxon>
        <taxon>Pirellulales</taxon>
        <taxon>Pirellulaceae</taxon>
        <taxon>Stieleria</taxon>
    </lineage>
</organism>
<feature type="transmembrane region" description="Helical" evidence="6">
    <location>
        <begin position="78"/>
        <end position="96"/>
    </location>
</feature>
<proteinExistence type="predicted"/>
<gene>
    <name evidence="8" type="ORF">K239x_29580</name>
</gene>
<feature type="transmembrane region" description="Helical" evidence="6">
    <location>
        <begin position="45"/>
        <end position="66"/>
    </location>
</feature>
<protein>
    <submittedName>
        <fullName evidence="8">RDD family protein</fullName>
    </submittedName>
</protein>
<keyword evidence="9" id="KW-1185">Reference proteome</keyword>
<keyword evidence="5 6" id="KW-0472">Membrane</keyword>
<dbReference type="Pfam" id="PF06271">
    <property type="entry name" value="RDD"/>
    <property type="match status" value="1"/>
</dbReference>
<evidence type="ECO:0000256" key="1">
    <source>
        <dbReference type="ARBA" id="ARBA00004651"/>
    </source>
</evidence>
<dbReference type="RefSeq" id="WP_145418696.1">
    <property type="nucleotide sequence ID" value="NZ_CP036526.1"/>
</dbReference>
<evidence type="ECO:0000313" key="8">
    <source>
        <dbReference type="EMBL" id="QDT10965.1"/>
    </source>
</evidence>
<reference evidence="8 9" key="1">
    <citation type="submission" date="2019-02" db="EMBL/GenBank/DDBJ databases">
        <title>Deep-cultivation of Planctomycetes and their phenomic and genomic characterization uncovers novel biology.</title>
        <authorList>
            <person name="Wiegand S."/>
            <person name="Jogler M."/>
            <person name="Boedeker C."/>
            <person name="Pinto D."/>
            <person name="Vollmers J."/>
            <person name="Rivas-Marin E."/>
            <person name="Kohn T."/>
            <person name="Peeters S.H."/>
            <person name="Heuer A."/>
            <person name="Rast P."/>
            <person name="Oberbeckmann S."/>
            <person name="Bunk B."/>
            <person name="Jeske O."/>
            <person name="Meyerdierks A."/>
            <person name="Storesund J.E."/>
            <person name="Kallscheuer N."/>
            <person name="Luecker S."/>
            <person name="Lage O.M."/>
            <person name="Pohl T."/>
            <person name="Merkel B.J."/>
            <person name="Hornburger P."/>
            <person name="Mueller R.-W."/>
            <person name="Bruemmer F."/>
            <person name="Labrenz M."/>
            <person name="Spormann A.M."/>
            <person name="Op den Camp H."/>
            <person name="Overmann J."/>
            <person name="Amann R."/>
            <person name="Jetten M.S.M."/>
            <person name="Mascher T."/>
            <person name="Medema M.H."/>
            <person name="Devos D.P."/>
            <person name="Kaster A.-K."/>
            <person name="Ovreas L."/>
            <person name="Rohde M."/>
            <person name="Galperin M.Y."/>
            <person name="Jogler C."/>
        </authorList>
    </citation>
    <scope>NUCLEOTIDE SEQUENCE [LARGE SCALE GENOMIC DNA]</scope>
    <source>
        <strain evidence="8 9">K23_9</strain>
    </source>
</reference>
<dbReference type="InterPro" id="IPR051791">
    <property type="entry name" value="Pra-immunoreactive"/>
</dbReference>
<keyword evidence="4 6" id="KW-1133">Transmembrane helix</keyword>
<dbReference type="OrthoDB" id="9793824at2"/>
<evidence type="ECO:0000256" key="5">
    <source>
        <dbReference type="ARBA" id="ARBA00023136"/>
    </source>
</evidence>
<evidence type="ECO:0000259" key="7">
    <source>
        <dbReference type="Pfam" id="PF06271"/>
    </source>
</evidence>
<evidence type="ECO:0000256" key="2">
    <source>
        <dbReference type="ARBA" id="ARBA00022475"/>
    </source>
</evidence>